<name>A0A183BI22_GLOPA</name>
<dbReference type="WBParaSite" id="GPLIN_000025100">
    <property type="protein sequence ID" value="GPLIN_000025100"/>
    <property type="gene ID" value="GPLIN_000025100"/>
</dbReference>
<reference evidence="3" key="3">
    <citation type="submission" date="2016-06" db="UniProtKB">
        <authorList>
            <consortium name="WormBaseParasite"/>
        </authorList>
    </citation>
    <scope>IDENTIFICATION</scope>
</reference>
<dbReference type="AlphaFoldDB" id="A0A183BI22"/>
<evidence type="ECO:0000313" key="2">
    <source>
        <dbReference type="Proteomes" id="UP000050741"/>
    </source>
</evidence>
<dbReference type="PANTHER" id="PTHR13568:SF9">
    <property type="entry name" value="TRANSMEMBRANE PROTEIN 203"/>
    <property type="match status" value="1"/>
</dbReference>
<feature type="transmembrane region" description="Helical" evidence="1">
    <location>
        <begin position="41"/>
        <end position="64"/>
    </location>
</feature>
<keyword evidence="1" id="KW-1133">Transmembrane helix</keyword>
<accession>A0A183BI22</accession>
<keyword evidence="2" id="KW-1185">Reference proteome</keyword>
<evidence type="ECO:0000256" key="1">
    <source>
        <dbReference type="SAM" id="Phobius"/>
    </source>
</evidence>
<dbReference type="GO" id="GO:0005783">
    <property type="term" value="C:endoplasmic reticulum"/>
    <property type="evidence" value="ECO:0007669"/>
    <property type="project" value="TreeGrafter"/>
</dbReference>
<feature type="transmembrane region" description="Helical" evidence="1">
    <location>
        <begin position="12"/>
        <end position="35"/>
    </location>
</feature>
<feature type="transmembrane region" description="Helical" evidence="1">
    <location>
        <begin position="116"/>
        <end position="137"/>
    </location>
</feature>
<evidence type="ECO:0000313" key="3">
    <source>
        <dbReference type="WBParaSite" id="GPLIN_000025100"/>
    </source>
</evidence>
<feature type="transmembrane region" description="Helical" evidence="1">
    <location>
        <begin position="76"/>
        <end position="96"/>
    </location>
</feature>
<keyword evidence="1" id="KW-0812">Transmembrane</keyword>
<keyword evidence="1" id="KW-0472">Membrane</keyword>
<dbReference type="Proteomes" id="UP000050741">
    <property type="component" value="Unassembled WGS sequence"/>
</dbReference>
<reference evidence="2" key="1">
    <citation type="submission" date="2013-12" db="EMBL/GenBank/DDBJ databases">
        <authorList>
            <person name="Aslett M."/>
        </authorList>
    </citation>
    <scope>NUCLEOTIDE SEQUENCE [LARGE SCALE GENOMIC DNA]</scope>
    <source>
        <strain evidence="2">Lindley</strain>
    </source>
</reference>
<reference evidence="2" key="2">
    <citation type="submission" date="2014-05" db="EMBL/GenBank/DDBJ databases">
        <title>The genome and life-stage specific transcriptomes of Globodera pallida elucidate key aspects of plant parasitism by a cyst nematode.</title>
        <authorList>
            <person name="Cotton J.A."/>
            <person name="Lilley C.J."/>
            <person name="Jones L.M."/>
            <person name="Kikuchi T."/>
            <person name="Reid A.J."/>
            <person name="Thorpe P."/>
            <person name="Tsai I.J."/>
            <person name="Beasley H."/>
            <person name="Blok V."/>
            <person name="Cock P.J.A."/>
            <person name="Van den Akker S.E."/>
            <person name="Holroyd N."/>
            <person name="Hunt M."/>
            <person name="Mantelin S."/>
            <person name="Naghra H."/>
            <person name="Pain A."/>
            <person name="Palomares-Rius J.E."/>
            <person name="Zarowiecki M."/>
            <person name="Berriman M."/>
            <person name="Jones J.T."/>
            <person name="Urwin P.E."/>
        </authorList>
    </citation>
    <scope>NUCLEOTIDE SEQUENCE [LARGE SCALE GENOMIC DNA]</scope>
    <source>
        <strain evidence="2">Lindley</strain>
    </source>
</reference>
<protein>
    <submittedName>
        <fullName evidence="3">Transmembrane protein</fullName>
    </submittedName>
</protein>
<dbReference type="PANTHER" id="PTHR13568">
    <property type="entry name" value="FAM11A, B PROTEIN"/>
    <property type="match status" value="1"/>
</dbReference>
<dbReference type="GO" id="GO:0006874">
    <property type="term" value="P:intracellular calcium ion homeostasis"/>
    <property type="evidence" value="ECO:0007669"/>
    <property type="project" value="TreeGrafter"/>
</dbReference>
<dbReference type="InterPro" id="IPR019396">
    <property type="entry name" value="TM_Fragile-X-F-assoc"/>
</dbReference>
<sequence length="140" mass="16126">MNELTRWTGLTLFEMDLHVIALFLTSVLVALNWHFLIPLTILQLFTPLFIASALNFYFLVIVFVRAVIEDGSPRRAIVGNAFHFFRTTMITLFKVFLCHKLQSDVEQGKQQQTVNLAYYIVMLPLWALLIALSVHACRLL</sequence>
<organism evidence="2 3">
    <name type="scientific">Globodera pallida</name>
    <name type="common">Potato cyst nematode worm</name>
    <name type="synonym">Heterodera pallida</name>
    <dbReference type="NCBI Taxonomy" id="36090"/>
    <lineage>
        <taxon>Eukaryota</taxon>
        <taxon>Metazoa</taxon>
        <taxon>Ecdysozoa</taxon>
        <taxon>Nematoda</taxon>
        <taxon>Chromadorea</taxon>
        <taxon>Rhabditida</taxon>
        <taxon>Tylenchina</taxon>
        <taxon>Tylenchomorpha</taxon>
        <taxon>Tylenchoidea</taxon>
        <taxon>Heteroderidae</taxon>
        <taxon>Heteroderinae</taxon>
        <taxon>Globodera</taxon>
    </lineage>
</organism>
<proteinExistence type="predicted"/>